<name>A0ABW2J6J0_9BURK</name>
<organism evidence="5 6">
    <name type="scientific">Herminiimonas aquatilis</name>
    <dbReference type="NCBI Taxonomy" id="345342"/>
    <lineage>
        <taxon>Bacteria</taxon>
        <taxon>Pseudomonadati</taxon>
        <taxon>Pseudomonadota</taxon>
        <taxon>Betaproteobacteria</taxon>
        <taxon>Burkholderiales</taxon>
        <taxon>Oxalobacteraceae</taxon>
        <taxon>Herminiimonas</taxon>
    </lineage>
</organism>
<evidence type="ECO:0000313" key="6">
    <source>
        <dbReference type="Proteomes" id="UP001596379"/>
    </source>
</evidence>
<dbReference type="InterPro" id="IPR032783">
    <property type="entry name" value="AraC_lig"/>
</dbReference>
<dbReference type="Pfam" id="PF12833">
    <property type="entry name" value="HTH_18"/>
    <property type="match status" value="1"/>
</dbReference>
<keyword evidence="2" id="KW-0238">DNA-binding</keyword>
<gene>
    <name evidence="5" type="ORF">ACFQO0_09480</name>
</gene>
<protein>
    <submittedName>
        <fullName evidence="5">Helix-turn-helix transcriptional regulator</fullName>
    </submittedName>
</protein>
<dbReference type="Pfam" id="PF12852">
    <property type="entry name" value="Cupin_6"/>
    <property type="match status" value="1"/>
</dbReference>
<dbReference type="PANTHER" id="PTHR46796">
    <property type="entry name" value="HTH-TYPE TRANSCRIPTIONAL ACTIVATOR RHAS-RELATED"/>
    <property type="match status" value="1"/>
</dbReference>
<dbReference type="InterPro" id="IPR018060">
    <property type="entry name" value="HTH_AraC"/>
</dbReference>
<keyword evidence="3" id="KW-0804">Transcription</keyword>
<dbReference type="PRINTS" id="PR00032">
    <property type="entry name" value="HTHARAC"/>
</dbReference>
<dbReference type="Gene3D" id="1.10.10.60">
    <property type="entry name" value="Homeodomain-like"/>
    <property type="match status" value="2"/>
</dbReference>
<dbReference type="PROSITE" id="PS01124">
    <property type="entry name" value="HTH_ARAC_FAMILY_2"/>
    <property type="match status" value="1"/>
</dbReference>
<evidence type="ECO:0000256" key="1">
    <source>
        <dbReference type="ARBA" id="ARBA00023015"/>
    </source>
</evidence>
<evidence type="ECO:0000313" key="5">
    <source>
        <dbReference type="EMBL" id="MFC7298666.1"/>
    </source>
</evidence>
<dbReference type="PANTHER" id="PTHR46796:SF13">
    <property type="entry name" value="HTH-TYPE TRANSCRIPTIONAL ACTIVATOR RHAS"/>
    <property type="match status" value="1"/>
</dbReference>
<dbReference type="Proteomes" id="UP001596379">
    <property type="component" value="Unassembled WGS sequence"/>
</dbReference>
<evidence type="ECO:0000256" key="3">
    <source>
        <dbReference type="ARBA" id="ARBA00023163"/>
    </source>
</evidence>
<reference evidence="6" key="1">
    <citation type="journal article" date="2019" name="Int. J. Syst. Evol. Microbiol.">
        <title>The Global Catalogue of Microorganisms (GCM) 10K type strain sequencing project: providing services to taxonomists for standard genome sequencing and annotation.</title>
        <authorList>
            <consortium name="The Broad Institute Genomics Platform"/>
            <consortium name="The Broad Institute Genome Sequencing Center for Infectious Disease"/>
            <person name="Wu L."/>
            <person name="Ma J."/>
        </authorList>
    </citation>
    <scope>NUCLEOTIDE SEQUENCE [LARGE SCALE GENOMIC DNA]</scope>
    <source>
        <strain evidence="6">CCUG 36956</strain>
    </source>
</reference>
<accession>A0ABW2J6J0</accession>
<keyword evidence="6" id="KW-1185">Reference proteome</keyword>
<evidence type="ECO:0000259" key="4">
    <source>
        <dbReference type="PROSITE" id="PS01124"/>
    </source>
</evidence>
<evidence type="ECO:0000256" key="2">
    <source>
        <dbReference type="ARBA" id="ARBA00023125"/>
    </source>
</evidence>
<comment type="caution">
    <text evidence="5">The sequence shown here is derived from an EMBL/GenBank/DDBJ whole genome shotgun (WGS) entry which is preliminary data.</text>
</comment>
<dbReference type="InterPro" id="IPR009057">
    <property type="entry name" value="Homeodomain-like_sf"/>
</dbReference>
<dbReference type="EMBL" id="JBHTCC010000002">
    <property type="protein sequence ID" value="MFC7298666.1"/>
    <property type="molecule type" value="Genomic_DNA"/>
</dbReference>
<feature type="domain" description="HTH araC/xylS-type" evidence="4">
    <location>
        <begin position="215"/>
        <end position="316"/>
    </location>
</feature>
<dbReference type="RefSeq" id="WP_012078820.1">
    <property type="nucleotide sequence ID" value="NZ_JBHTCC010000002.1"/>
</dbReference>
<proteinExistence type="predicted"/>
<dbReference type="SMART" id="SM00342">
    <property type="entry name" value="HTH_ARAC"/>
    <property type="match status" value="1"/>
</dbReference>
<keyword evidence="1" id="KW-0805">Transcription regulation</keyword>
<dbReference type="SUPFAM" id="SSF46689">
    <property type="entry name" value="Homeodomain-like"/>
    <property type="match status" value="1"/>
</dbReference>
<dbReference type="InterPro" id="IPR050204">
    <property type="entry name" value="AraC_XylS_family_regulators"/>
</dbReference>
<sequence>MNDKPILRISPSDLDNLLNALEVHFVRLSECLINPGWRLELGGVDSPAIHYNIQGHGRMIVGEHVIDLRPHTLVILPARQYFRIEVPSIDVGLVGMPIMEILDGRTMVFPPDAIRRYEAGTGEPELIMICGYFRALYGASMNLFSSLATPIVEQFDPSDQLDYKLKSALAELVAQEVGMGAMTATLLKQVLVLLLRRSLCSINLWVERFSVLSDPHIAHAFADMVTQPGAPHSVKSLAQKACLSRSAFMARFTNLFEQSPMAALREIRMRQAAILFSNESLSVDQVARIVGYDNRSSFFRAFRKTYGCSPSDYRVSENEAANSSVLTDEKAS</sequence>
<dbReference type="InterPro" id="IPR020449">
    <property type="entry name" value="Tscrpt_reg_AraC-type_HTH"/>
</dbReference>